<evidence type="ECO:0000256" key="1">
    <source>
        <dbReference type="SAM" id="MobiDB-lite"/>
    </source>
</evidence>
<keyword evidence="3" id="KW-1185">Reference proteome</keyword>
<organism evidence="2 3">
    <name type="scientific">Fusarium kuroshium</name>
    <dbReference type="NCBI Taxonomy" id="2010991"/>
    <lineage>
        <taxon>Eukaryota</taxon>
        <taxon>Fungi</taxon>
        <taxon>Dikarya</taxon>
        <taxon>Ascomycota</taxon>
        <taxon>Pezizomycotina</taxon>
        <taxon>Sordariomycetes</taxon>
        <taxon>Hypocreomycetidae</taxon>
        <taxon>Hypocreales</taxon>
        <taxon>Nectriaceae</taxon>
        <taxon>Fusarium</taxon>
        <taxon>Fusarium solani species complex</taxon>
    </lineage>
</organism>
<dbReference type="OrthoDB" id="5135153at2759"/>
<dbReference type="Proteomes" id="UP000277212">
    <property type="component" value="Unassembled WGS sequence"/>
</dbReference>
<comment type="caution">
    <text evidence="2">The sequence shown here is derived from an EMBL/GenBank/DDBJ whole genome shotgun (WGS) entry which is preliminary data.</text>
</comment>
<accession>A0A3M2RXU6</accession>
<feature type="region of interest" description="Disordered" evidence="1">
    <location>
        <begin position="236"/>
        <end position="264"/>
    </location>
</feature>
<evidence type="ECO:0000313" key="3">
    <source>
        <dbReference type="Proteomes" id="UP000277212"/>
    </source>
</evidence>
<proteinExistence type="predicted"/>
<gene>
    <name evidence="2" type="ORF">CDV36_010239</name>
</gene>
<protein>
    <submittedName>
        <fullName evidence="2">Uncharacterized protein</fullName>
    </submittedName>
</protein>
<dbReference type="EMBL" id="NKUJ01000214">
    <property type="protein sequence ID" value="RMJ10137.1"/>
    <property type="molecule type" value="Genomic_DNA"/>
</dbReference>
<feature type="region of interest" description="Disordered" evidence="1">
    <location>
        <begin position="276"/>
        <end position="326"/>
    </location>
</feature>
<dbReference type="AlphaFoldDB" id="A0A3M2RXU6"/>
<feature type="compositionally biased region" description="Basic and acidic residues" evidence="1">
    <location>
        <begin position="316"/>
        <end position="326"/>
    </location>
</feature>
<reference evidence="2 3" key="1">
    <citation type="submission" date="2017-06" db="EMBL/GenBank/DDBJ databases">
        <title>Comparative genomic analysis of Ambrosia Fusariam Clade fungi.</title>
        <authorList>
            <person name="Stajich J.E."/>
            <person name="Carrillo J."/>
            <person name="Kijimoto T."/>
            <person name="Eskalen A."/>
            <person name="O'Donnell K."/>
            <person name="Kasson M."/>
        </authorList>
    </citation>
    <scope>NUCLEOTIDE SEQUENCE [LARGE SCALE GENOMIC DNA]</scope>
    <source>
        <strain evidence="2">UCR3666</strain>
    </source>
</reference>
<sequence>MADSPSSDDSKRPGPKIREAEYQALWQVCDRTARKNEYKYADYTTRRAILEEACHALMGRRRDAGKIICNTSIPEMVDRHLKREAHSRIIHEARVTGQLPDSPGPVARTIRSATPQGGLADPQSMADQPMGRIALPFGSNSQPYAANIDPNPLTLRNEIVALRQELARQNDDNHTIMAHLRSLGARLSVVESELIELRGIRGQVHGGLSFNEMDVHLRQTDTRPRSVAMGENGLHHVSEHEQRGATTTTAQMNEGDIHFRPSSNYTYESDARHRAPGLFSHGTYPGPMYSDEGIDGPSFSSRSRERRPVTPRSQTHGRDDMGRENN</sequence>
<name>A0A3M2RXU6_9HYPO</name>
<evidence type="ECO:0000313" key="2">
    <source>
        <dbReference type="EMBL" id="RMJ10137.1"/>
    </source>
</evidence>